<dbReference type="Gene3D" id="3.10.310.10">
    <property type="entry name" value="Diaminopimelate Epimerase, Chain A, domain 1"/>
    <property type="match status" value="2"/>
</dbReference>
<dbReference type="PANTHER" id="PTHR43709:SF3">
    <property type="entry name" value="ISOMERASE YBHH-RELATED"/>
    <property type="match status" value="1"/>
</dbReference>
<sequence length="332" mass="34672">MSLLRVPFAFYRSGSSRGLFLQEEHVPARGAARERLLCKLMGSGVPGQVSGFGGLTGPTNKVMIVGRHSQSGWVTMDFNQVAVDVPKVDFSHGDCGNMLAAVGPFALEQGLVEPEINGQKATVRIHSANTGACYEAEVALNKHGVEYQGDTAVPGVPGTFAPVHLAAVGVAGSQTGALLPTGRSVDLLEADGLHWEATLVDFARALVVLDANAVLPAFGYSELTEITLEVARNDPKLCAALEAARRQASKAMGMGDCAGNSPKLALVAPTTEANSLACCYFVAPERQEMHPTIAMTAAQALGAACLLEGSVAWKALGKTPTVRRSMVIALSC</sequence>
<proteinExistence type="inferred from homology"/>
<gene>
    <name evidence="3" type="ORF">EVOR1521_LOCUS8836</name>
</gene>
<dbReference type="InterPro" id="IPR007400">
    <property type="entry name" value="PrpF-like"/>
</dbReference>
<comment type="similarity">
    <text evidence="1">Belongs to the PrpF family.</text>
</comment>
<comment type="caution">
    <text evidence="3">The sequence shown here is derived from an EMBL/GenBank/DDBJ whole genome shotgun (WGS) entry which is preliminary data.</text>
</comment>
<reference evidence="3" key="1">
    <citation type="submission" date="2023-08" db="EMBL/GenBank/DDBJ databases">
        <authorList>
            <person name="Chen Y."/>
            <person name="Shah S."/>
            <person name="Dougan E. K."/>
            <person name="Thang M."/>
            <person name="Chan C."/>
        </authorList>
    </citation>
    <scope>NUCLEOTIDE SEQUENCE</scope>
</reference>
<dbReference type="GO" id="GO:0016853">
    <property type="term" value="F:isomerase activity"/>
    <property type="evidence" value="ECO:0007669"/>
    <property type="project" value="UniProtKB-KW"/>
</dbReference>
<evidence type="ECO:0000313" key="3">
    <source>
        <dbReference type="EMBL" id="CAJ1381032.1"/>
    </source>
</evidence>
<dbReference type="Proteomes" id="UP001178507">
    <property type="component" value="Unassembled WGS sequence"/>
</dbReference>
<dbReference type="Pfam" id="PF04303">
    <property type="entry name" value="PrpF"/>
    <property type="match status" value="1"/>
</dbReference>
<evidence type="ECO:0000256" key="2">
    <source>
        <dbReference type="ARBA" id="ARBA00023235"/>
    </source>
</evidence>
<protein>
    <submittedName>
        <fullName evidence="3">Uncharacterized protein</fullName>
    </submittedName>
</protein>
<organism evidence="3 4">
    <name type="scientific">Effrenium voratum</name>
    <dbReference type="NCBI Taxonomy" id="2562239"/>
    <lineage>
        <taxon>Eukaryota</taxon>
        <taxon>Sar</taxon>
        <taxon>Alveolata</taxon>
        <taxon>Dinophyceae</taxon>
        <taxon>Suessiales</taxon>
        <taxon>Symbiodiniaceae</taxon>
        <taxon>Effrenium</taxon>
    </lineage>
</organism>
<keyword evidence="4" id="KW-1185">Reference proteome</keyword>
<dbReference type="SUPFAM" id="SSF54506">
    <property type="entry name" value="Diaminopimelate epimerase-like"/>
    <property type="match status" value="2"/>
</dbReference>
<keyword evidence="2" id="KW-0413">Isomerase</keyword>
<evidence type="ECO:0000256" key="1">
    <source>
        <dbReference type="ARBA" id="ARBA00007673"/>
    </source>
</evidence>
<accession>A0AA36MR71</accession>
<evidence type="ECO:0000313" key="4">
    <source>
        <dbReference type="Proteomes" id="UP001178507"/>
    </source>
</evidence>
<dbReference type="AlphaFoldDB" id="A0AA36MR71"/>
<dbReference type="PANTHER" id="PTHR43709">
    <property type="entry name" value="ACONITATE ISOMERASE-RELATED"/>
    <property type="match status" value="1"/>
</dbReference>
<dbReference type="EMBL" id="CAUJNA010000773">
    <property type="protein sequence ID" value="CAJ1381032.1"/>
    <property type="molecule type" value="Genomic_DNA"/>
</dbReference>
<name>A0AA36MR71_9DINO</name>